<keyword evidence="4 7" id="KW-1133">Transmembrane helix</keyword>
<dbReference type="Pfam" id="PF03741">
    <property type="entry name" value="TerC"/>
    <property type="match status" value="2"/>
</dbReference>
<dbReference type="RefSeq" id="WP_051601301.1">
    <property type="nucleotide sequence ID" value="NZ_AWFF01000033.1"/>
</dbReference>
<feature type="region of interest" description="Disordered" evidence="6">
    <location>
        <begin position="314"/>
        <end position="338"/>
    </location>
</feature>
<keyword evidence="3 7" id="KW-0812">Transmembrane</keyword>
<dbReference type="PATRIC" id="fig|1280946.3.peg.1627"/>
<comment type="subcellular location">
    <subcellularLocation>
        <location evidence="1">Membrane</location>
        <topology evidence="1">Multi-pass membrane protein</topology>
    </subcellularLocation>
</comment>
<evidence type="ECO:0008006" key="10">
    <source>
        <dbReference type="Google" id="ProtNLM"/>
    </source>
</evidence>
<evidence type="ECO:0000256" key="6">
    <source>
        <dbReference type="SAM" id="MobiDB-lite"/>
    </source>
</evidence>
<protein>
    <recommendedName>
        <fullName evidence="10">Tellurium resistance protein TerC</fullName>
    </recommendedName>
</protein>
<accession>A0A062UE32</accession>
<feature type="transmembrane region" description="Helical" evidence="7">
    <location>
        <begin position="243"/>
        <end position="261"/>
    </location>
</feature>
<dbReference type="GO" id="GO:0016020">
    <property type="term" value="C:membrane"/>
    <property type="evidence" value="ECO:0007669"/>
    <property type="project" value="UniProtKB-SubCell"/>
</dbReference>
<feature type="transmembrane region" description="Helical" evidence="7">
    <location>
        <begin position="12"/>
        <end position="34"/>
    </location>
</feature>
<feature type="transmembrane region" description="Helical" evidence="7">
    <location>
        <begin position="139"/>
        <end position="162"/>
    </location>
</feature>
<evidence type="ECO:0000313" key="9">
    <source>
        <dbReference type="Proteomes" id="UP000027037"/>
    </source>
</evidence>
<keyword evidence="9" id="KW-1185">Reference proteome</keyword>
<feature type="transmembrane region" description="Helical" evidence="7">
    <location>
        <begin position="210"/>
        <end position="231"/>
    </location>
</feature>
<name>A0A062UE32_9PROT</name>
<reference evidence="8 9" key="1">
    <citation type="journal article" date="2014" name="Antonie Van Leeuwenhoek">
        <title>Hyphomonas beringensis sp. nov. and Hyphomonas chukchiensis sp. nov., isolated from surface seawater of the Bering Sea and Chukchi Sea.</title>
        <authorList>
            <person name="Li C."/>
            <person name="Lai Q."/>
            <person name="Li G."/>
            <person name="Dong C."/>
            <person name="Wang J."/>
            <person name="Liao Y."/>
            <person name="Shao Z."/>
        </authorList>
    </citation>
    <scope>NUCLEOTIDE SEQUENCE [LARGE SCALE GENOMIC DNA]</scope>
    <source>
        <strain evidence="8 9">25B14_1</strain>
    </source>
</reference>
<evidence type="ECO:0000313" key="8">
    <source>
        <dbReference type="EMBL" id="KCZ54854.1"/>
    </source>
</evidence>
<gene>
    <name evidence="8" type="ORF">HY29_13085</name>
</gene>
<proteinExistence type="inferred from homology"/>
<dbReference type="PANTHER" id="PTHR30238">
    <property type="entry name" value="MEMBRANE BOUND PREDICTED REDOX MODULATOR"/>
    <property type="match status" value="1"/>
</dbReference>
<evidence type="ECO:0000256" key="1">
    <source>
        <dbReference type="ARBA" id="ARBA00004141"/>
    </source>
</evidence>
<comment type="caution">
    <text evidence="8">The sequence shown here is derived from an EMBL/GenBank/DDBJ whole genome shotgun (WGS) entry which is preliminary data.</text>
</comment>
<evidence type="ECO:0000256" key="4">
    <source>
        <dbReference type="ARBA" id="ARBA00022989"/>
    </source>
</evidence>
<evidence type="ECO:0000256" key="5">
    <source>
        <dbReference type="ARBA" id="ARBA00023136"/>
    </source>
</evidence>
<feature type="transmembrane region" description="Helical" evidence="7">
    <location>
        <begin position="54"/>
        <end position="74"/>
    </location>
</feature>
<dbReference type="STRING" id="1280946.HY29_13085"/>
<evidence type="ECO:0000256" key="3">
    <source>
        <dbReference type="ARBA" id="ARBA00022692"/>
    </source>
</evidence>
<organism evidence="8 9">
    <name type="scientific">Hyphomonas beringensis</name>
    <dbReference type="NCBI Taxonomy" id="1280946"/>
    <lineage>
        <taxon>Bacteria</taxon>
        <taxon>Pseudomonadati</taxon>
        <taxon>Pseudomonadota</taxon>
        <taxon>Alphaproteobacteria</taxon>
        <taxon>Hyphomonadales</taxon>
        <taxon>Hyphomonadaceae</taxon>
        <taxon>Hyphomonas</taxon>
    </lineage>
</organism>
<dbReference type="eggNOG" id="COG0861">
    <property type="taxonomic scope" value="Bacteria"/>
</dbReference>
<feature type="transmembrane region" description="Helical" evidence="7">
    <location>
        <begin position="94"/>
        <end position="113"/>
    </location>
</feature>
<dbReference type="EMBL" id="AWFF01000033">
    <property type="protein sequence ID" value="KCZ54854.1"/>
    <property type="molecule type" value="Genomic_DNA"/>
</dbReference>
<dbReference type="PANTHER" id="PTHR30238:SF4">
    <property type="entry name" value="SLL1022 PROTEIN"/>
    <property type="match status" value="1"/>
</dbReference>
<evidence type="ECO:0000256" key="2">
    <source>
        <dbReference type="ARBA" id="ARBA00007511"/>
    </source>
</evidence>
<dbReference type="InterPro" id="IPR005496">
    <property type="entry name" value="Integral_membrane_TerC"/>
</dbReference>
<dbReference type="Proteomes" id="UP000027037">
    <property type="component" value="Unassembled WGS sequence"/>
</dbReference>
<dbReference type="AlphaFoldDB" id="A0A062UE32"/>
<comment type="similarity">
    <text evidence="2">Belongs to the TerC family.</text>
</comment>
<sequence>MLGEVIAEVFTVSGLFTLMMLLMLQAVLGFDNLLYISIESKRVGEAKAPMVRRWGIGLAVVFRIILLFIIVALFDALSEPLFGFHMPGIFEGEFTFQGLITLAGGAFIIYTAVKEISHMLTVEHIEHSEGGKSKSVTQAILLIVAMNMVFSFDSILSAMAIANVEIAKIVNSAGETLGTFKGTVTDCKAALISSPIPDAVGCRPGKDYQVWLMAIAIIVSGVVMALMADAVANFLKKNRMYEVLGLFILFLVGVLLVTEGAHLSHMTLFTYTIEAMSKSSFYLVIFVLVVTDIISSKYQKRLWAQKEAEILGGGTEQASRDGAQAHMDRKTPAKPPQN</sequence>
<evidence type="ECO:0000256" key="7">
    <source>
        <dbReference type="SAM" id="Phobius"/>
    </source>
</evidence>
<keyword evidence="5 7" id="KW-0472">Membrane</keyword>